<dbReference type="RefSeq" id="WP_344597104.1">
    <property type="nucleotide sequence ID" value="NZ_BAAARW010000039.1"/>
</dbReference>
<reference evidence="3" key="1">
    <citation type="journal article" date="2019" name="Int. J. Syst. Evol. Microbiol.">
        <title>The Global Catalogue of Microorganisms (GCM) 10K type strain sequencing project: providing services to taxonomists for standard genome sequencing and annotation.</title>
        <authorList>
            <consortium name="The Broad Institute Genomics Platform"/>
            <consortium name="The Broad Institute Genome Sequencing Center for Infectious Disease"/>
            <person name="Wu L."/>
            <person name="Ma J."/>
        </authorList>
    </citation>
    <scope>NUCLEOTIDE SEQUENCE [LARGE SCALE GENOMIC DNA]</scope>
    <source>
        <strain evidence="3">JCM 3325</strain>
    </source>
</reference>
<accession>A0ABP5XDT6</accession>
<evidence type="ECO:0000313" key="3">
    <source>
        <dbReference type="Proteomes" id="UP001501231"/>
    </source>
</evidence>
<name>A0ABP5XDT6_9ACTN</name>
<feature type="region of interest" description="Disordered" evidence="1">
    <location>
        <begin position="1"/>
        <end position="44"/>
    </location>
</feature>
<keyword evidence="3" id="KW-1185">Reference proteome</keyword>
<comment type="caution">
    <text evidence="2">The sequence shown here is derived from an EMBL/GenBank/DDBJ whole genome shotgun (WGS) entry which is preliminary data.</text>
</comment>
<evidence type="ECO:0000256" key="1">
    <source>
        <dbReference type="SAM" id="MobiDB-lite"/>
    </source>
</evidence>
<dbReference type="Proteomes" id="UP001501231">
    <property type="component" value="Unassembled WGS sequence"/>
</dbReference>
<organism evidence="2 3">
    <name type="scientific">Actinomadura vinacea</name>
    <dbReference type="NCBI Taxonomy" id="115336"/>
    <lineage>
        <taxon>Bacteria</taxon>
        <taxon>Bacillati</taxon>
        <taxon>Actinomycetota</taxon>
        <taxon>Actinomycetes</taxon>
        <taxon>Streptosporangiales</taxon>
        <taxon>Thermomonosporaceae</taxon>
        <taxon>Actinomadura</taxon>
    </lineage>
</organism>
<protein>
    <submittedName>
        <fullName evidence="2">Uncharacterized protein</fullName>
    </submittedName>
</protein>
<proteinExistence type="predicted"/>
<gene>
    <name evidence="2" type="ORF">GCM10010191_84820</name>
</gene>
<feature type="region of interest" description="Disordered" evidence="1">
    <location>
        <begin position="117"/>
        <end position="136"/>
    </location>
</feature>
<sequence>MVLGTPGQPGWPSPLGQPTWPSAPGQPGWPPRRPAYNPPPTEEDITLPPDADPFTIAEHQTRTTVTAPWWPASTPLQRRQALLPHLLTLPDHSWWLFAAWTRWYRWHPADSRWFPSPPPHATHTRQTATHGPNPPPIPAEILPTGADYLTDYGPPLPLAGKPVSGALTYRLRSVLTEAAQAPPHDYPLGWNRFLHGTPSTIAATWSTLLWCASVPLFDPALGLLDLWEPHLAPQPTTEPADTRDLRWLTPPPLHTIIGLYAERLRAGRADAAAQIIRCMVMTAQALRDDPRFRVRASALLSMIEPLQSNPALDHRALPYGDQVLEREWRSRCPAPLFATLFADSAPGERLQLAFYDLATALHPLSGDPQDPATHTEPRHTATALLAADLAGYRPDLATPVGRWLDPELRALLNGILNNNTHPLRTHWPSPTSDDPDTTLQALGATAALGFAWCRLAGVPVPPGGLTTANTQAAHLETLQDS</sequence>
<evidence type="ECO:0000313" key="2">
    <source>
        <dbReference type="EMBL" id="GAA2453271.1"/>
    </source>
</evidence>
<feature type="compositionally biased region" description="Pro residues" evidence="1">
    <location>
        <begin position="27"/>
        <end position="40"/>
    </location>
</feature>
<dbReference type="EMBL" id="BAAARW010000039">
    <property type="protein sequence ID" value="GAA2453271.1"/>
    <property type="molecule type" value="Genomic_DNA"/>
</dbReference>